<name>A0A7J7N3P5_9MAGN</name>
<dbReference type="InterPro" id="IPR003439">
    <property type="entry name" value="ABC_transporter-like_ATP-bd"/>
</dbReference>
<dbReference type="Proteomes" id="UP000541444">
    <property type="component" value="Unassembled WGS sequence"/>
</dbReference>
<dbReference type="InterPro" id="IPR039421">
    <property type="entry name" value="Type_1_exporter"/>
</dbReference>
<accession>A0A7J7N3P5</accession>
<evidence type="ECO:0000256" key="1">
    <source>
        <dbReference type="SAM" id="MobiDB-lite"/>
    </source>
</evidence>
<dbReference type="GO" id="GO:0005886">
    <property type="term" value="C:plasma membrane"/>
    <property type="evidence" value="ECO:0007669"/>
    <property type="project" value="TreeGrafter"/>
</dbReference>
<evidence type="ECO:0000313" key="3">
    <source>
        <dbReference type="EMBL" id="KAF6161726.1"/>
    </source>
</evidence>
<organism evidence="3 4">
    <name type="scientific">Kingdonia uniflora</name>
    <dbReference type="NCBI Taxonomy" id="39325"/>
    <lineage>
        <taxon>Eukaryota</taxon>
        <taxon>Viridiplantae</taxon>
        <taxon>Streptophyta</taxon>
        <taxon>Embryophyta</taxon>
        <taxon>Tracheophyta</taxon>
        <taxon>Spermatophyta</taxon>
        <taxon>Magnoliopsida</taxon>
        <taxon>Ranunculales</taxon>
        <taxon>Circaeasteraceae</taxon>
        <taxon>Kingdonia</taxon>
    </lineage>
</organism>
<dbReference type="OrthoDB" id="6500128at2759"/>
<dbReference type="AlphaFoldDB" id="A0A7J7N3P5"/>
<evidence type="ECO:0000313" key="4">
    <source>
        <dbReference type="Proteomes" id="UP000541444"/>
    </source>
</evidence>
<dbReference type="GO" id="GO:0016887">
    <property type="term" value="F:ATP hydrolysis activity"/>
    <property type="evidence" value="ECO:0007669"/>
    <property type="project" value="InterPro"/>
</dbReference>
<dbReference type="Pfam" id="PF00005">
    <property type="entry name" value="ABC_tran"/>
    <property type="match status" value="1"/>
</dbReference>
<dbReference type="PANTHER" id="PTHR24222">
    <property type="entry name" value="ABC TRANSPORTER B FAMILY"/>
    <property type="match status" value="1"/>
</dbReference>
<feature type="compositionally biased region" description="Basic and acidic residues" evidence="1">
    <location>
        <begin position="173"/>
        <end position="192"/>
    </location>
</feature>
<sequence>MKYFFEDFSAGERILEVIKRVPKIDSDNMEVGGSGSRKSMVIALLQRFYDPRAGEIALDGAEICKLQIKWLRSEMGLVGQEPCLFATIIKENILFGKEDATMDAVVNATKALNAHNCISQIPQGYDAQALQVEREERRKDLDQQSRTHQKEMENLRRTHNRLTGSQTSPPQARSDHRSRATHRDDQPREGRVRTSRSRSRNPKIQIGLLETLDLHP</sequence>
<dbReference type="SUPFAM" id="SSF52540">
    <property type="entry name" value="P-loop containing nucleoside triphosphate hydrolases"/>
    <property type="match status" value="1"/>
</dbReference>
<keyword evidence="4" id="KW-1185">Reference proteome</keyword>
<dbReference type="EMBL" id="JACGCM010001099">
    <property type="protein sequence ID" value="KAF6161726.1"/>
    <property type="molecule type" value="Genomic_DNA"/>
</dbReference>
<feature type="compositionally biased region" description="Basic and acidic residues" evidence="1">
    <location>
        <begin position="135"/>
        <end position="156"/>
    </location>
</feature>
<comment type="caution">
    <text evidence="3">The sequence shown here is derived from an EMBL/GenBank/DDBJ whole genome shotgun (WGS) entry which is preliminary data.</text>
</comment>
<feature type="region of interest" description="Disordered" evidence="1">
    <location>
        <begin position="135"/>
        <end position="216"/>
    </location>
</feature>
<proteinExistence type="predicted"/>
<feature type="compositionally biased region" description="Polar residues" evidence="1">
    <location>
        <begin position="161"/>
        <end position="171"/>
    </location>
</feature>
<dbReference type="GO" id="GO:0042626">
    <property type="term" value="F:ATPase-coupled transmembrane transporter activity"/>
    <property type="evidence" value="ECO:0007669"/>
    <property type="project" value="TreeGrafter"/>
</dbReference>
<dbReference type="PANTHER" id="PTHR24222:SF79">
    <property type="entry name" value="ATP BINDING CASSETTE SUBFAMILY B"/>
    <property type="match status" value="1"/>
</dbReference>
<evidence type="ECO:0000259" key="2">
    <source>
        <dbReference type="Pfam" id="PF00005"/>
    </source>
</evidence>
<dbReference type="GO" id="GO:0005524">
    <property type="term" value="F:ATP binding"/>
    <property type="evidence" value="ECO:0007669"/>
    <property type="project" value="InterPro"/>
</dbReference>
<gene>
    <name evidence="3" type="ORF">GIB67_009095</name>
</gene>
<dbReference type="Gene3D" id="3.40.50.300">
    <property type="entry name" value="P-loop containing nucleotide triphosphate hydrolases"/>
    <property type="match status" value="1"/>
</dbReference>
<reference evidence="3 4" key="1">
    <citation type="journal article" date="2020" name="IScience">
        <title>Genome Sequencing of the Endangered Kingdonia uniflora (Circaeasteraceae, Ranunculales) Reveals Potential Mechanisms of Evolutionary Specialization.</title>
        <authorList>
            <person name="Sun Y."/>
            <person name="Deng T."/>
            <person name="Zhang A."/>
            <person name="Moore M.J."/>
            <person name="Landis J.B."/>
            <person name="Lin N."/>
            <person name="Zhang H."/>
            <person name="Zhang X."/>
            <person name="Huang J."/>
            <person name="Zhang X."/>
            <person name="Sun H."/>
            <person name="Wang H."/>
        </authorList>
    </citation>
    <scope>NUCLEOTIDE SEQUENCE [LARGE SCALE GENOMIC DNA]</scope>
    <source>
        <strain evidence="3">TB1705</strain>
        <tissue evidence="3">Leaf</tissue>
    </source>
</reference>
<dbReference type="InterPro" id="IPR027417">
    <property type="entry name" value="P-loop_NTPase"/>
</dbReference>
<protein>
    <recommendedName>
        <fullName evidence="2">ABC transporter domain-containing protein</fullName>
    </recommendedName>
</protein>
<feature type="domain" description="ABC transporter" evidence="2">
    <location>
        <begin position="31"/>
        <end position="113"/>
    </location>
</feature>